<dbReference type="Pfam" id="PF08352">
    <property type="entry name" value="oligo_HPY"/>
    <property type="match status" value="1"/>
</dbReference>
<protein>
    <submittedName>
        <fullName evidence="11">Oligopeptide ABC transporter ATP-binding protein</fullName>
    </submittedName>
</protein>
<evidence type="ECO:0000256" key="4">
    <source>
        <dbReference type="ARBA" id="ARBA00022475"/>
    </source>
</evidence>
<keyword evidence="12" id="KW-1185">Reference proteome</keyword>
<dbReference type="CDD" id="cd03257">
    <property type="entry name" value="ABC_NikE_OppD_transporters"/>
    <property type="match status" value="1"/>
</dbReference>
<dbReference type="InterPro" id="IPR013563">
    <property type="entry name" value="Oligopep_ABC_C"/>
</dbReference>
<keyword evidence="5" id="KW-0997">Cell inner membrane</keyword>
<evidence type="ECO:0000256" key="1">
    <source>
        <dbReference type="ARBA" id="ARBA00004202"/>
    </source>
</evidence>
<keyword evidence="8" id="KW-1278">Translocase</keyword>
<dbReference type="PROSITE" id="PS00211">
    <property type="entry name" value="ABC_TRANSPORTER_1"/>
    <property type="match status" value="1"/>
</dbReference>
<dbReference type="KEGG" id="pcat:Pcatena_12800"/>
<dbReference type="GO" id="GO:0016887">
    <property type="term" value="F:ATP hydrolysis activity"/>
    <property type="evidence" value="ECO:0007669"/>
    <property type="project" value="InterPro"/>
</dbReference>
<keyword evidence="7 11" id="KW-0067">ATP-binding</keyword>
<evidence type="ECO:0000313" key="12">
    <source>
        <dbReference type="Proteomes" id="UP000273154"/>
    </source>
</evidence>
<evidence type="ECO:0000256" key="2">
    <source>
        <dbReference type="ARBA" id="ARBA00005417"/>
    </source>
</evidence>
<dbReference type="GO" id="GO:0005524">
    <property type="term" value="F:ATP binding"/>
    <property type="evidence" value="ECO:0007669"/>
    <property type="project" value="UniProtKB-KW"/>
</dbReference>
<dbReference type="NCBIfam" id="TIGR01727">
    <property type="entry name" value="oligo_HPY"/>
    <property type="match status" value="1"/>
</dbReference>
<dbReference type="Pfam" id="PF00005">
    <property type="entry name" value="ABC_tran"/>
    <property type="match status" value="1"/>
</dbReference>
<evidence type="ECO:0000256" key="5">
    <source>
        <dbReference type="ARBA" id="ARBA00022519"/>
    </source>
</evidence>
<dbReference type="SUPFAM" id="SSF52540">
    <property type="entry name" value="P-loop containing nucleoside triphosphate hydrolases"/>
    <property type="match status" value="1"/>
</dbReference>
<accession>A0A3G9JZG9</accession>
<dbReference type="InterPro" id="IPR003593">
    <property type="entry name" value="AAA+_ATPase"/>
</dbReference>
<evidence type="ECO:0000259" key="10">
    <source>
        <dbReference type="PROSITE" id="PS50893"/>
    </source>
</evidence>
<keyword evidence="6" id="KW-0547">Nucleotide-binding</keyword>
<dbReference type="PROSITE" id="PS50893">
    <property type="entry name" value="ABC_TRANSPORTER_2"/>
    <property type="match status" value="1"/>
</dbReference>
<evidence type="ECO:0000256" key="6">
    <source>
        <dbReference type="ARBA" id="ARBA00022741"/>
    </source>
</evidence>
<dbReference type="InterPro" id="IPR017871">
    <property type="entry name" value="ABC_transporter-like_CS"/>
</dbReference>
<dbReference type="GO" id="GO:0005886">
    <property type="term" value="C:plasma membrane"/>
    <property type="evidence" value="ECO:0007669"/>
    <property type="project" value="UniProtKB-SubCell"/>
</dbReference>
<dbReference type="AlphaFoldDB" id="A0A3G9JZG9"/>
<dbReference type="InterPro" id="IPR003439">
    <property type="entry name" value="ABC_transporter-like_ATP-bd"/>
</dbReference>
<comment type="subcellular location">
    <subcellularLocation>
        <location evidence="1">Cell membrane</location>
        <topology evidence="1">Peripheral membrane protein</topology>
    </subcellularLocation>
</comment>
<dbReference type="InterPro" id="IPR027417">
    <property type="entry name" value="P-loop_NTPase"/>
</dbReference>
<name>A0A3G9JZG9_9ACTN</name>
<evidence type="ECO:0000256" key="8">
    <source>
        <dbReference type="ARBA" id="ARBA00022967"/>
    </source>
</evidence>
<sequence length="350" mass="38415">MSENNSQATETSAATEQVSEHLVEVHDLKTYFHTAAGVAKAVDGVSFTLDRGKTLAIVGESGSGKSVTSSSLMHLLPKTGKIEGGSVMFDGKDIVHATEAELRELRGKDISMIFQDPMTALDPVFKVGTQMIENIRLHDGLDKEAARKRAIEMLKLVSIPNPEKRMDSYPYELSGGMCQRVMIAMAMSCHPKFIIADEPTTALDVTVQAQVLSLLKGLQDTLNTGILLITHNLGIVWQMADDVMVMYAGRTCEYAPMEELYANPLHPYTWGLLDSMPKLSDKAKTDLKTIPGVPPDLRLTGTCCNFYNRCPYACEKCKNEVPPLVEVKPGHFVACHRQNGEESLVRGEAN</sequence>
<dbReference type="SMART" id="SM00382">
    <property type="entry name" value="AAA"/>
    <property type="match status" value="1"/>
</dbReference>
<evidence type="ECO:0000256" key="3">
    <source>
        <dbReference type="ARBA" id="ARBA00022448"/>
    </source>
</evidence>
<evidence type="ECO:0000313" key="11">
    <source>
        <dbReference type="EMBL" id="BBH50693.1"/>
    </source>
</evidence>
<dbReference type="OrthoDB" id="3171550at2"/>
<reference evidence="12" key="1">
    <citation type="submission" date="2018-11" db="EMBL/GenBank/DDBJ databases">
        <title>Comparative genomics of Parolsenella catena and Libanicoccus massiliensis: Reclassification of Libanicoccus massiliensis as Parolsenella massiliensis comb. nov.</title>
        <authorList>
            <person name="Sakamoto M."/>
            <person name="Ikeyama N."/>
            <person name="Murakami T."/>
            <person name="Mori H."/>
            <person name="Yuki M."/>
            <person name="Ohkuma M."/>
        </authorList>
    </citation>
    <scope>NUCLEOTIDE SEQUENCE [LARGE SCALE GENOMIC DNA]</scope>
    <source>
        <strain evidence="12">JCM 31932</strain>
    </source>
</reference>
<dbReference type="EMBL" id="AP019367">
    <property type="protein sequence ID" value="BBH50693.1"/>
    <property type="molecule type" value="Genomic_DNA"/>
</dbReference>
<dbReference type="RefSeq" id="WP_126422711.1">
    <property type="nucleotide sequence ID" value="NZ_AP019367.1"/>
</dbReference>
<dbReference type="InterPro" id="IPR050388">
    <property type="entry name" value="ABC_Ni/Peptide_Import"/>
</dbReference>
<dbReference type="FunFam" id="3.40.50.300:FF:000016">
    <property type="entry name" value="Oligopeptide ABC transporter ATP-binding component"/>
    <property type="match status" value="1"/>
</dbReference>
<dbReference type="Proteomes" id="UP000273154">
    <property type="component" value="Chromosome"/>
</dbReference>
<dbReference type="Gene3D" id="3.40.50.300">
    <property type="entry name" value="P-loop containing nucleotide triphosphate hydrolases"/>
    <property type="match status" value="1"/>
</dbReference>
<proteinExistence type="inferred from homology"/>
<dbReference type="PANTHER" id="PTHR43297:SF14">
    <property type="entry name" value="ATPASE AAA-TYPE CORE DOMAIN-CONTAINING PROTEIN"/>
    <property type="match status" value="1"/>
</dbReference>
<evidence type="ECO:0000256" key="9">
    <source>
        <dbReference type="ARBA" id="ARBA00023136"/>
    </source>
</evidence>
<organism evidence="11 12">
    <name type="scientific">Parolsenella catena</name>
    <dbReference type="NCBI Taxonomy" id="2003188"/>
    <lineage>
        <taxon>Bacteria</taxon>
        <taxon>Bacillati</taxon>
        <taxon>Actinomycetota</taxon>
        <taxon>Coriobacteriia</taxon>
        <taxon>Coriobacteriales</taxon>
        <taxon>Atopobiaceae</taxon>
        <taxon>Parolsenella</taxon>
    </lineage>
</organism>
<evidence type="ECO:0000256" key="7">
    <source>
        <dbReference type="ARBA" id="ARBA00022840"/>
    </source>
</evidence>
<keyword evidence="9" id="KW-0472">Membrane</keyword>
<dbReference type="GO" id="GO:0015833">
    <property type="term" value="P:peptide transport"/>
    <property type="evidence" value="ECO:0007669"/>
    <property type="project" value="InterPro"/>
</dbReference>
<keyword evidence="4" id="KW-1003">Cell membrane</keyword>
<feature type="domain" description="ABC transporter" evidence="10">
    <location>
        <begin position="23"/>
        <end position="273"/>
    </location>
</feature>
<dbReference type="GeneID" id="88849416"/>
<gene>
    <name evidence="11" type="primary">oppD_2</name>
    <name evidence="11" type="ORF">Pcatena_12800</name>
</gene>
<keyword evidence="3" id="KW-0813">Transport</keyword>
<dbReference type="PANTHER" id="PTHR43297">
    <property type="entry name" value="OLIGOPEPTIDE TRANSPORT ATP-BINDING PROTEIN APPD"/>
    <property type="match status" value="1"/>
</dbReference>
<comment type="similarity">
    <text evidence="2">Belongs to the ABC transporter superfamily.</text>
</comment>